<organism evidence="1">
    <name type="scientific">Leptolyngbya sp. NK1-12</name>
    <dbReference type="NCBI Taxonomy" id="2547451"/>
    <lineage>
        <taxon>Bacteria</taxon>
        <taxon>Bacillati</taxon>
        <taxon>Cyanobacteriota</taxon>
        <taxon>Cyanophyceae</taxon>
        <taxon>Leptolyngbyales</taxon>
        <taxon>Leptolyngbyaceae</taxon>
        <taxon>Leptolyngbya group</taxon>
        <taxon>Leptolyngbya</taxon>
    </lineage>
</organism>
<proteinExistence type="predicted"/>
<dbReference type="RefSeq" id="WP_316430831.1">
    <property type="nucleotide sequence ID" value="NZ_CP053586.1"/>
</dbReference>
<dbReference type="AlphaFoldDB" id="A0AA97AGY6"/>
<reference evidence="1" key="1">
    <citation type="submission" date="2020-05" db="EMBL/GenBank/DDBJ databases">
        <authorList>
            <person name="Zhu T."/>
            <person name="Keshari N."/>
            <person name="Lu X."/>
        </authorList>
    </citation>
    <scope>NUCLEOTIDE SEQUENCE</scope>
    <source>
        <strain evidence="1">NK1-12</strain>
    </source>
</reference>
<name>A0AA97AGY6_9CYAN</name>
<gene>
    <name evidence="1" type="ORF">HJG54_19635</name>
</gene>
<evidence type="ECO:0008006" key="2">
    <source>
        <dbReference type="Google" id="ProtNLM"/>
    </source>
</evidence>
<dbReference type="EMBL" id="CP053586">
    <property type="protein sequence ID" value="WNZ24840.1"/>
    <property type="molecule type" value="Genomic_DNA"/>
</dbReference>
<sequence length="182" mass="19237">MVARFFDMASGVLTDENSYIWLALGGATLGKPGSTADLQATNFLKLYQYLWPFTVLPVSGGRGSSSLADWNANKRLTLPDARGRTIIGFGQGSGLTNRDLGQLVGAETHTLTLAQMPVHSHQPSVGSFFVSPGSGGAFTVSTQSGAMHNTTLNTNSQGQGQAHNNMQPSIVMSWFISTGEKG</sequence>
<dbReference type="SUPFAM" id="SSF88874">
    <property type="entry name" value="Receptor-binding domain of short tail fibre protein gp12"/>
    <property type="match status" value="1"/>
</dbReference>
<accession>A0AA97AGY6</accession>
<evidence type="ECO:0000313" key="1">
    <source>
        <dbReference type="EMBL" id="WNZ24840.1"/>
    </source>
</evidence>
<protein>
    <recommendedName>
        <fullName evidence="2">Phage tail collar domain-containing protein</fullName>
    </recommendedName>
</protein>